<dbReference type="Proteomes" id="UP000756346">
    <property type="component" value="Unassembled WGS sequence"/>
</dbReference>
<evidence type="ECO:0000313" key="2">
    <source>
        <dbReference type="EMBL" id="KAH7016407.1"/>
    </source>
</evidence>
<name>A0A9P8XVH1_9PEZI</name>
<dbReference type="RefSeq" id="XP_046006031.1">
    <property type="nucleotide sequence ID" value="XM_046155687.1"/>
</dbReference>
<dbReference type="EMBL" id="JAGTJQ010000012">
    <property type="protein sequence ID" value="KAH7016407.1"/>
    <property type="molecule type" value="Genomic_DNA"/>
</dbReference>
<dbReference type="GeneID" id="70185233"/>
<keyword evidence="3" id="KW-1185">Reference proteome</keyword>
<organism evidence="2 3">
    <name type="scientific">Microdochium trichocladiopsis</name>
    <dbReference type="NCBI Taxonomy" id="1682393"/>
    <lineage>
        <taxon>Eukaryota</taxon>
        <taxon>Fungi</taxon>
        <taxon>Dikarya</taxon>
        <taxon>Ascomycota</taxon>
        <taxon>Pezizomycotina</taxon>
        <taxon>Sordariomycetes</taxon>
        <taxon>Xylariomycetidae</taxon>
        <taxon>Xylariales</taxon>
        <taxon>Microdochiaceae</taxon>
        <taxon>Microdochium</taxon>
    </lineage>
</organism>
<dbReference type="AlphaFoldDB" id="A0A9P8XVH1"/>
<dbReference type="SUPFAM" id="SSF53474">
    <property type="entry name" value="alpha/beta-Hydrolases"/>
    <property type="match status" value="1"/>
</dbReference>
<feature type="domain" description="Xaa-Pro dipeptidyl-peptidase-like" evidence="1">
    <location>
        <begin position="65"/>
        <end position="154"/>
    </location>
</feature>
<dbReference type="InterPro" id="IPR029058">
    <property type="entry name" value="AB_hydrolase_fold"/>
</dbReference>
<dbReference type="InterPro" id="IPR000383">
    <property type="entry name" value="Xaa-Pro-like_dom"/>
</dbReference>
<accession>A0A9P8XVH1</accession>
<comment type="caution">
    <text evidence="2">The sequence shown here is derived from an EMBL/GenBank/DDBJ whole genome shotgun (WGS) entry which is preliminary data.</text>
</comment>
<keyword evidence="2" id="KW-0378">Hydrolase</keyword>
<dbReference type="OrthoDB" id="2578740at2759"/>
<dbReference type="Pfam" id="PF02129">
    <property type="entry name" value="Peptidase_S15"/>
    <property type="match status" value="1"/>
</dbReference>
<dbReference type="GO" id="GO:0016787">
    <property type="term" value="F:hydrolase activity"/>
    <property type="evidence" value="ECO:0007669"/>
    <property type="project" value="UniProtKB-KW"/>
</dbReference>
<gene>
    <name evidence="2" type="ORF">B0I36DRAFT_337619</name>
</gene>
<proteinExistence type="predicted"/>
<reference evidence="2" key="1">
    <citation type="journal article" date="2021" name="Nat. Commun.">
        <title>Genetic determinants of endophytism in the Arabidopsis root mycobiome.</title>
        <authorList>
            <person name="Mesny F."/>
            <person name="Miyauchi S."/>
            <person name="Thiergart T."/>
            <person name="Pickel B."/>
            <person name="Atanasova L."/>
            <person name="Karlsson M."/>
            <person name="Huettel B."/>
            <person name="Barry K.W."/>
            <person name="Haridas S."/>
            <person name="Chen C."/>
            <person name="Bauer D."/>
            <person name="Andreopoulos W."/>
            <person name="Pangilinan J."/>
            <person name="LaButti K."/>
            <person name="Riley R."/>
            <person name="Lipzen A."/>
            <person name="Clum A."/>
            <person name="Drula E."/>
            <person name="Henrissat B."/>
            <person name="Kohler A."/>
            <person name="Grigoriev I.V."/>
            <person name="Martin F.M."/>
            <person name="Hacquard S."/>
        </authorList>
    </citation>
    <scope>NUCLEOTIDE SEQUENCE</scope>
    <source>
        <strain evidence="2">MPI-CAGE-CH-0230</strain>
    </source>
</reference>
<dbReference type="Gene3D" id="3.40.50.1820">
    <property type="entry name" value="alpha/beta hydrolase"/>
    <property type="match status" value="1"/>
</dbReference>
<protein>
    <submittedName>
        <fullName evidence="2">Alpha/Beta hydrolase protein</fullName>
    </submittedName>
</protein>
<sequence length="162" mass="17786">MALYSVQGVDVIQRDSPRPTSAAARYSGLHRKTVVLPAGHQRGPAYRGFRAETIYERDIEIPLRDGTILRADVYRPNNTAEKVPILLAWSPYGKSDTGFFSLDLVPGRAGVPQSKMSGYESFEGPDPAEWTARGYAIVNINTKGSFDSEGDFVLVNCDVSCK</sequence>
<evidence type="ECO:0000313" key="3">
    <source>
        <dbReference type="Proteomes" id="UP000756346"/>
    </source>
</evidence>
<evidence type="ECO:0000259" key="1">
    <source>
        <dbReference type="Pfam" id="PF02129"/>
    </source>
</evidence>